<dbReference type="SMART" id="SM00226">
    <property type="entry name" value="LMWPc"/>
    <property type="match status" value="1"/>
</dbReference>
<dbReference type="SUPFAM" id="SSF52788">
    <property type="entry name" value="Phosphotyrosine protein phosphatases I"/>
    <property type="match status" value="1"/>
</dbReference>
<dbReference type="InterPro" id="IPR036196">
    <property type="entry name" value="Ptyr_pPase_sf"/>
</dbReference>
<accession>A0A0L8HZ52</accession>
<comment type="catalytic activity">
    <reaction evidence="7">
        <text>O-phospho-L-tyrosyl-[protein] + H2O = L-tyrosyl-[protein] + phosphate</text>
        <dbReference type="Rhea" id="RHEA:10684"/>
        <dbReference type="Rhea" id="RHEA-COMP:10136"/>
        <dbReference type="Rhea" id="RHEA-COMP:20101"/>
        <dbReference type="ChEBI" id="CHEBI:15377"/>
        <dbReference type="ChEBI" id="CHEBI:43474"/>
        <dbReference type="ChEBI" id="CHEBI:46858"/>
        <dbReference type="ChEBI" id="CHEBI:61978"/>
        <dbReference type="EC" id="3.1.3.48"/>
    </reaction>
</comment>
<dbReference type="InterPro" id="IPR002115">
    <property type="entry name" value="Tyr_Pase_low_mol_wt_mml"/>
</dbReference>
<proteinExistence type="inferred from homology"/>
<evidence type="ECO:0000313" key="9">
    <source>
        <dbReference type="EMBL" id="KOF94487.1"/>
    </source>
</evidence>
<dbReference type="OrthoDB" id="3388at2759"/>
<dbReference type="InterPro" id="IPR023485">
    <property type="entry name" value="Ptyr_pPase"/>
</dbReference>
<organism evidence="9">
    <name type="scientific">Octopus bimaculoides</name>
    <name type="common">California two-spotted octopus</name>
    <dbReference type="NCBI Taxonomy" id="37653"/>
    <lineage>
        <taxon>Eukaryota</taxon>
        <taxon>Metazoa</taxon>
        <taxon>Spiralia</taxon>
        <taxon>Lophotrochozoa</taxon>
        <taxon>Mollusca</taxon>
        <taxon>Cephalopoda</taxon>
        <taxon>Coleoidea</taxon>
        <taxon>Octopodiformes</taxon>
        <taxon>Octopoda</taxon>
        <taxon>Incirrata</taxon>
        <taxon>Octopodidae</taxon>
        <taxon>Octopus</taxon>
    </lineage>
</organism>
<dbReference type="PRINTS" id="PR00719">
    <property type="entry name" value="LMWPTPASE"/>
</dbReference>
<dbReference type="PANTHER" id="PTHR11717">
    <property type="entry name" value="LOW MOLECULAR WEIGHT PROTEIN TYROSINE PHOSPHATASE"/>
    <property type="match status" value="1"/>
</dbReference>
<keyword evidence="4 7" id="KW-0378">Hydrolase</keyword>
<dbReference type="EC" id="3.1.3.48" evidence="7"/>
<dbReference type="KEGG" id="obi:106867690"/>
<comment type="function">
    <text evidence="7">Acts on tyrosine phosphorylated proteins, low-MW aryl phosphates and natural and synthetic acyl phosphates.</text>
</comment>
<dbReference type="Pfam" id="PF01451">
    <property type="entry name" value="LMWPc"/>
    <property type="match status" value="1"/>
</dbReference>
<evidence type="ECO:0000256" key="3">
    <source>
        <dbReference type="ARBA" id="ARBA00022490"/>
    </source>
</evidence>
<dbReference type="AlphaFoldDB" id="A0A0L8HZ52"/>
<evidence type="ECO:0000256" key="1">
    <source>
        <dbReference type="ARBA" id="ARBA00004496"/>
    </source>
</evidence>
<keyword evidence="3 7" id="KW-0963">Cytoplasm</keyword>
<keyword evidence="5 7" id="KW-0904">Protein phosphatase</keyword>
<name>A0A0L8HZ52_OCTBM</name>
<comment type="catalytic activity">
    <reaction evidence="7">
        <text>a phosphate monoester + H2O = an alcohol + phosphate</text>
        <dbReference type="Rhea" id="RHEA:15017"/>
        <dbReference type="ChEBI" id="CHEBI:15377"/>
        <dbReference type="ChEBI" id="CHEBI:30879"/>
        <dbReference type="ChEBI" id="CHEBI:43474"/>
        <dbReference type="ChEBI" id="CHEBI:67140"/>
        <dbReference type="EC" id="3.1.3.2"/>
    </reaction>
</comment>
<reference evidence="9" key="1">
    <citation type="submission" date="2015-07" db="EMBL/GenBank/DDBJ databases">
        <title>MeaNS - Measles Nucleotide Surveillance Program.</title>
        <authorList>
            <person name="Tran T."/>
            <person name="Druce J."/>
        </authorList>
    </citation>
    <scope>NUCLEOTIDE SEQUENCE</scope>
    <source>
        <strain evidence="9">UCB-OBI-ISO-001</strain>
        <tissue evidence="9">Gonad</tissue>
    </source>
</reference>
<feature type="active site" description="Nucleophile" evidence="6">
    <location>
        <position position="12"/>
    </location>
</feature>
<dbReference type="EMBL" id="KQ416950">
    <property type="protein sequence ID" value="KOF94487.1"/>
    <property type="molecule type" value="Genomic_DNA"/>
</dbReference>
<evidence type="ECO:0000256" key="4">
    <source>
        <dbReference type="ARBA" id="ARBA00022801"/>
    </source>
</evidence>
<dbReference type="OMA" id="VCHGNIC"/>
<dbReference type="InterPro" id="IPR017867">
    <property type="entry name" value="Tyr_phospatase_low_mol_wt"/>
</dbReference>
<dbReference type="PANTHER" id="PTHR11717:SF7">
    <property type="entry name" value="LOW MOLECULAR WEIGHT PHOSPHOTYROSINE PROTEIN PHOSPHATASE"/>
    <property type="match status" value="1"/>
</dbReference>
<dbReference type="STRING" id="37653.A0A0L8HZ52"/>
<dbReference type="Gene3D" id="3.40.50.2300">
    <property type="match status" value="1"/>
</dbReference>
<dbReference type="CDD" id="cd16343">
    <property type="entry name" value="LMWPTP"/>
    <property type="match status" value="1"/>
</dbReference>
<evidence type="ECO:0000259" key="8">
    <source>
        <dbReference type="SMART" id="SM00226"/>
    </source>
</evidence>
<dbReference type="PRINTS" id="PR00720">
    <property type="entry name" value="MAMMALPTPASE"/>
</dbReference>
<evidence type="ECO:0000256" key="7">
    <source>
        <dbReference type="RuleBase" id="RU368115"/>
    </source>
</evidence>
<comment type="subcellular location">
    <subcellularLocation>
        <location evidence="1 7">Cytoplasm</location>
    </subcellularLocation>
</comment>
<comment type="similarity">
    <text evidence="2 7">Belongs to the low molecular weight phosphotyrosine protein phosphatase family.</text>
</comment>
<evidence type="ECO:0000256" key="5">
    <source>
        <dbReference type="ARBA" id="ARBA00022912"/>
    </source>
</evidence>
<evidence type="ECO:0000256" key="2">
    <source>
        <dbReference type="ARBA" id="ARBA00011063"/>
    </source>
</evidence>
<gene>
    <name evidence="9" type="ORF">OCBIM_22001631mg</name>
</gene>
<dbReference type="GO" id="GO:0003993">
    <property type="term" value="F:acid phosphatase activity"/>
    <property type="evidence" value="ECO:0007669"/>
    <property type="project" value="UniProtKB-UniRule"/>
</dbReference>
<dbReference type="InterPro" id="IPR050438">
    <property type="entry name" value="LMW_PTPase"/>
</dbReference>
<sequence length="156" mass="18206">MDGEKKKVLFVCLGNICRSPMAHAIFEHLLKEKNQHNMWEVDSAAIGDWHIGKQPDERALKVLKENGINFRHTVRQITKSDFKTYDHIFGMDEQNMQDLSMVCGSNKQKAKVELLGKWDPQKVLIIPDPYFDTQAEFYPVYDQCYRCCKAFLESFN</sequence>
<dbReference type="GO" id="GO:0005737">
    <property type="term" value="C:cytoplasm"/>
    <property type="evidence" value="ECO:0007669"/>
    <property type="project" value="UniProtKB-SubCell"/>
</dbReference>
<feature type="active site" evidence="6">
    <location>
        <position position="18"/>
    </location>
</feature>
<feature type="active site" description="Proton donor" evidence="6">
    <location>
        <position position="128"/>
    </location>
</feature>
<dbReference type="GO" id="GO:0004726">
    <property type="term" value="F:non-membrane spanning protein tyrosine phosphatase activity"/>
    <property type="evidence" value="ECO:0007669"/>
    <property type="project" value="InterPro"/>
</dbReference>
<dbReference type="FunFam" id="3.40.50.2300:FF:000105">
    <property type="entry name" value="Low molecular weight phosphotyrosine protein"/>
    <property type="match status" value="1"/>
</dbReference>
<protein>
    <recommendedName>
        <fullName evidence="7">Low molecular weight phosphotyrosine protein phosphatase</fullName>
        <shortName evidence="7">LMW-PTP</shortName>
        <shortName evidence="7">LMW-PTPase</shortName>
        <ecNumber evidence="7">3.1.3.2</ecNumber>
        <ecNumber evidence="7">3.1.3.48</ecNumber>
    </recommendedName>
    <alternativeName>
        <fullName evidence="7">Low molecular weight cytosolic acid phosphatase</fullName>
    </alternativeName>
</protein>
<dbReference type="EC" id="3.1.3.2" evidence="7"/>
<feature type="domain" description="Phosphotyrosine protein phosphatase I" evidence="8">
    <location>
        <begin position="6"/>
        <end position="154"/>
    </location>
</feature>
<evidence type="ECO:0000256" key="6">
    <source>
        <dbReference type="PIRSR" id="PIRSR617867-1"/>
    </source>
</evidence>